<accession>A0A849SII3</accession>
<evidence type="ECO:0000259" key="1">
    <source>
        <dbReference type="Pfam" id="PF18582"/>
    </source>
</evidence>
<gene>
    <name evidence="2" type="ORF">HOP12_15645</name>
</gene>
<evidence type="ECO:0000313" key="2">
    <source>
        <dbReference type="EMBL" id="NOT35578.1"/>
    </source>
</evidence>
<proteinExistence type="predicted"/>
<dbReference type="InterPro" id="IPR036280">
    <property type="entry name" value="Multihaem_cyt_sf"/>
</dbReference>
<dbReference type="Pfam" id="PF18582">
    <property type="entry name" value="HZS_alpha"/>
    <property type="match status" value="1"/>
</dbReference>
<dbReference type="EMBL" id="JABFRW010000203">
    <property type="protein sequence ID" value="NOT35578.1"/>
    <property type="molecule type" value="Genomic_DNA"/>
</dbReference>
<reference evidence="2 3" key="1">
    <citation type="submission" date="2020-04" db="EMBL/GenBank/DDBJ databases">
        <title>Metagenomic profiling of ammonia- and methane-oxidizing microorganisms in a Dutch drinking water treatment plant.</title>
        <authorList>
            <person name="Poghosyan L."/>
            <person name="Leucker S."/>
        </authorList>
    </citation>
    <scope>NUCLEOTIDE SEQUENCE [LARGE SCALE GENOMIC DNA]</scope>
    <source>
        <strain evidence="2">S-RSF-IL-03</strain>
    </source>
</reference>
<comment type="caution">
    <text evidence="2">The sequence shown here is derived from an EMBL/GenBank/DDBJ whole genome shotgun (WGS) entry which is preliminary data.</text>
</comment>
<feature type="non-terminal residue" evidence="2">
    <location>
        <position position="1"/>
    </location>
</feature>
<organism evidence="2 3">
    <name type="scientific">Eiseniibacteriota bacterium</name>
    <dbReference type="NCBI Taxonomy" id="2212470"/>
    <lineage>
        <taxon>Bacteria</taxon>
        <taxon>Candidatus Eiseniibacteriota</taxon>
    </lineage>
</organism>
<protein>
    <recommendedName>
        <fullName evidence="1">Hydrazine synthase alpha subunit middle domain-containing protein</fullName>
    </recommendedName>
</protein>
<dbReference type="InterPro" id="IPR040698">
    <property type="entry name" value="HZS_alpha_mid"/>
</dbReference>
<dbReference type="Proteomes" id="UP000580839">
    <property type="component" value="Unassembled WGS sequence"/>
</dbReference>
<dbReference type="SUPFAM" id="SSF48695">
    <property type="entry name" value="Multiheme cytochromes"/>
    <property type="match status" value="1"/>
</dbReference>
<evidence type="ECO:0000313" key="3">
    <source>
        <dbReference type="Proteomes" id="UP000580839"/>
    </source>
</evidence>
<sequence>KYVASYTLLAATEDDVDYGLYTFALNQSGTGTPGDPASFSVQNLTFLYNDPATDEYDAQVIAARAKPPVIASTLNPSVDYGEFIAQDVFNRGLSDGQERPIRGTDPIDSIAVIVARPTRPGEMNDFSANEYEKRELLGFAPVQSDGSFHIRVPANTPISFATMDVNGRGFVVKRTHIAVRNGEVFDKCVGCHEDRHAGGPTPTNPNPIAALMPAHDLNIAPAQRQIINYETTIGPIVAAKCASCHTPTIPGVDSTAAGQLNLTSAPDTVRMNRIFPKGYVSLSGEMMMGSTRPAVTRPGFPRQSTLIDYVMGLGSQSGIGQHPSGPNALTAAERRKFNLWVLLGAQYK</sequence>
<feature type="domain" description="Hydrazine synthase alpha subunit middle" evidence="1">
    <location>
        <begin position="125"/>
        <end position="193"/>
    </location>
</feature>
<dbReference type="AlphaFoldDB" id="A0A849SII3"/>
<name>A0A849SII3_UNCEI</name>